<keyword evidence="1" id="KW-0472">Membrane</keyword>
<organism evidence="2 3">
    <name type="scientific">Cesiribacter andamanensis AMV16</name>
    <dbReference type="NCBI Taxonomy" id="1279009"/>
    <lineage>
        <taxon>Bacteria</taxon>
        <taxon>Pseudomonadati</taxon>
        <taxon>Bacteroidota</taxon>
        <taxon>Cytophagia</taxon>
        <taxon>Cytophagales</taxon>
        <taxon>Cesiribacteraceae</taxon>
        <taxon>Cesiribacter</taxon>
    </lineage>
</organism>
<name>M7N1C6_9BACT</name>
<dbReference type="Proteomes" id="UP000011910">
    <property type="component" value="Unassembled WGS sequence"/>
</dbReference>
<feature type="transmembrane region" description="Helical" evidence="1">
    <location>
        <begin position="12"/>
        <end position="32"/>
    </location>
</feature>
<dbReference type="STRING" id="1279009.ADICEAN_02356"/>
<dbReference type="RefSeq" id="WP_009195747.1">
    <property type="nucleotide sequence ID" value="NZ_AODQ01000056.1"/>
</dbReference>
<sequence length="66" mass="7025">MSGPRTRNLHKAAFTIGVLAVLLGLTVMLMDFLQGQPFSVFSLTPVTVGILAIAVSLQKPRRGSNS</sequence>
<dbReference type="EMBL" id="AODQ01000056">
    <property type="protein sequence ID" value="EMR02483.1"/>
    <property type="molecule type" value="Genomic_DNA"/>
</dbReference>
<accession>M7N1C6</accession>
<evidence type="ECO:0008006" key="4">
    <source>
        <dbReference type="Google" id="ProtNLM"/>
    </source>
</evidence>
<protein>
    <recommendedName>
        <fullName evidence="4">DUF3098 domain-containing protein</fullName>
    </recommendedName>
</protein>
<dbReference type="AlphaFoldDB" id="M7N1C6"/>
<feature type="transmembrane region" description="Helical" evidence="1">
    <location>
        <begin position="38"/>
        <end position="57"/>
    </location>
</feature>
<evidence type="ECO:0000313" key="3">
    <source>
        <dbReference type="Proteomes" id="UP000011910"/>
    </source>
</evidence>
<proteinExistence type="predicted"/>
<reference evidence="2 3" key="1">
    <citation type="journal article" date="2013" name="Genome Announc.">
        <title>Draft Genome Sequence of Cesiribacter andamanensis Strain AMV16T, Isolated from a Soil Sample from a Mud Volcano in the Andaman Islands, India.</title>
        <authorList>
            <person name="Shivaji S."/>
            <person name="Ara S."/>
            <person name="Begum Z."/>
            <person name="Srinivas T.N."/>
            <person name="Singh A."/>
            <person name="Kumar Pinnaka A."/>
        </authorList>
    </citation>
    <scope>NUCLEOTIDE SEQUENCE [LARGE SCALE GENOMIC DNA]</scope>
    <source>
        <strain evidence="2 3">AMV16</strain>
    </source>
</reference>
<keyword evidence="1" id="KW-0812">Transmembrane</keyword>
<keyword evidence="1" id="KW-1133">Transmembrane helix</keyword>
<evidence type="ECO:0000313" key="2">
    <source>
        <dbReference type="EMBL" id="EMR02483.1"/>
    </source>
</evidence>
<comment type="caution">
    <text evidence="2">The sequence shown here is derived from an EMBL/GenBank/DDBJ whole genome shotgun (WGS) entry which is preliminary data.</text>
</comment>
<gene>
    <name evidence="2" type="ORF">ADICEAN_02356</name>
</gene>
<keyword evidence="3" id="KW-1185">Reference proteome</keyword>
<evidence type="ECO:0000256" key="1">
    <source>
        <dbReference type="SAM" id="Phobius"/>
    </source>
</evidence>